<dbReference type="InterPro" id="IPR011837">
    <property type="entry name" value="Glycogen_debranch_GlgX"/>
</dbReference>
<comment type="similarity">
    <text evidence="1">Belongs to the glycosyl hydrolase 13 family.</text>
</comment>
<dbReference type="Pfam" id="PF02922">
    <property type="entry name" value="CBM_48"/>
    <property type="match status" value="1"/>
</dbReference>
<dbReference type="InterPro" id="IPR014756">
    <property type="entry name" value="Ig_E-set"/>
</dbReference>
<evidence type="ECO:0000256" key="4">
    <source>
        <dbReference type="SAM" id="MobiDB-lite"/>
    </source>
</evidence>
<reference evidence="6" key="1">
    <citation type="submission" date="2022-01" db="EMBL/GenBank/DDBJ databases">
        <title>Whole genome-based taxonomy of the Shewanellaceae.</title>
        <authorList>
            <person name="Martin-Rodriguez A.J."/>
        </authorList>
    </citation>
    <scope>NUCLEOTIDE SEQUENCE</scope>
    <source>
        <strain evidence="6">KCTC 23973</strain>
    </source>
</reference>
<protein>
    <submittedName>
        <fullName evidence="6">Glycogen debranching protein GlgX</fullName>
    </submittedName>
</protein>
<dbReference type="InterPro" id="IPR013780">
    <property type="entry name" value="Glyco_hydro_b"/>
</dbReference>
<dbReference type="SUPFAM" id="SSF51445">
    <property type="entry name" value="(Trans)glycosidases"/>
    <property type="match status" value="1"/>
</dbReference>
<dbReference type="InterPro" id="IPR017853">
    <property type="entry name" value="GH"/>
</dbReference>
<sequence>MRVLAGRPYPLGATVEDGGVNFALFSANATKVTLCLFDRSGHFETQQIVLEQNTQQVWHGFLTGIEAGQVYGYRVDGLYEPHSGHRFNPHKLLLDPYAKQWVGQFVEHDSHYAYDKSSSDEDLSLDLRDNSEFMPKCKVIDVSHLTPIAPLQRGQFTENLSQSVNLANAALAPTPTPIAESILYELHVKGFTQQHSQVAPRYQGTFLGLVEQEPLEYLTQLGVTAVELLPVHSFISEAFLQNKSLSNYWGYNSLGFFAPHSGYLSHANIDEFRQMVSKLHQAGIEVILDVVYNHTAEGNHLGPSLSFKGIDNLSYYRLQSNDKRFYINDTGCGNTLNISHPRVLQLVMDSLRYWVEVMGVDGFRFDLASTLGRESYGFDAGAGFFDAIAQDPLLSRVKLIAEPWDIGPGGYQLGAYPQGWSEWNDRYRDTLRRFWRGDFGMLPEFARRIHGSSDLFEHSGRTPSASINFITSHDGFTLYDLLSFSERHNLANGEDNRDGHQENFSHNHGVEGPTEQADIIRLRQRQSRNLLTSLLLSQGIPMLLAGDEFAHSQQGNNNAYCQDNPLTWLNWQHSAEQQQLIKFTQNLISLRKRFQALRYPRYIHNNTQDNSPLLDWFCRQGEPMSKVLWAEGQTRSLSLVLRGELDATESGEQALLLMLNSDEQALEFTAPPLNGFSAWQQLIDTHAEALDEQICLTDKAATLDANQTLLLPDRSLMLFYAKSQGVTA</sequence>
<gene>
    <name evidence="6" type="primary">glgX</name>
    <name evidence="6" type="ORF">L2740_16450</name>
</gene>
<keyword evidence="2" id="KW-0378">Hydrolase</keyword>
<dbReference type="InterPro" id="IPR006047">
    <property type="entry name" value="GH13_cat_dom"/>
</dbReference>
<dbReference type="InterPro" id="IPR044505">
    <property type="entry name" value="GlgX_Isoamylase_N_E_set"/>
</dbReference>
<dbReference type="InterPro" id="IPR004193">
    <property type="entry name" value="Glyco_hydro_13_N"/>
</dbReference>
<evidence type="ECO:0000256" key="1">
    <source>
        <dbReference type="ARBA" id="ARBA00008061"/>
    </source>
</evidence>
<dbReference type="RefSeq" id="WP_248951194.1">
    <property type="nucleotide sequence ID" value="NZ_JAKILB010000012.1"/>
</dbReference>
<evidence type="ECO:0000313" key="7">
    <source>
        <dbReference type="Proteomes" id="UP001139293"/>
    </source>
</evidence>
<dbReference type="CDD" id="cd02856">
    <property type="entry name" value="E_set_GDE_Isoamylase_N"/>
    <property type="match status" value="1"/>
</dbReference>
<keyword evidence="3" id="KW-0326">Glycosidase</keyword>
<dbReference type="Gene3D" id="2.60.40.1180">
    <property type="entry name" value="Golgi alpha-mannosidase II"/>
    <property type="match status" value="1"/>
</dbReference>
<dbReference type="PANTHER" id="PTHR43002">
    <property type="entry name" value="GLYCOGEN DEBRANCHING ENZYME"/>
    <property type="match status" value="1"/>
</dbReference>
<dbReference type="InterPro" id="IPR013783">
    <property type="entry name" value="Ig-like_fold"/>
</dbReference>
<keyword evidence="7" id="KW-1185">Reference proteome</keyword>
<dbReference type="SUPFAM" id="SSF81296">
    <property type="entry name" value="E set domains"/>
    <property type="match status" value="1"/>
</dbReference>
<dbReference type="AlphaFoldDB" id="A0A9X1ZDA5"/>
<dbReference type="CDD" id="cd11326">
    <property type="entry name" value="AmyAc_Glg_debranch"/>
    <property type="match status" value="1"/>
</dbReference>
<proteinExistence type="inferred from homology"/>
<comment type="caution">
    <text evidence="6">The sequence shown here is derived from an EMBL/GenBank/DDBJ whole genome shotgun (WGS) entry which is preliminary data.</text>
</comment>
<dbReference type="GO" id="GO:0004135">
    <property type="term" value="F:amylo-alpha-1,6-glucosidase activity"/>
    <property type="evidence" value="ECO:0007669"/>
    <property type="project" value="InterPro"/>
</dbReference>
<evidence type="ECO:0000256" key="3">
    <source>
        <dbReference type="ARBA" id="ARBA00023295"/>
    </source>
</evidence>
<evidence type="ECO:0000259" key="5">
    <source>
        <dbReference type="SMART" id="SM00642"/>
    </source>
</evidence>
<organism evidence="6 7">
    <name type="scientific">Shewanella pneumatophori</name>
    <dbReference type="NCBI Taxonomy" id="314092"/>
    <lineage>
        <taxon>Bacteria</taxon>
        <taxon>Pseudomonadati</taxon>
        <taxon>Pseudomonadota</taxon>
        <taxon>Gammaproteobacteria</taxon>
        <taxon>Alteromonadales</taxon>
        <taxon>Shewanellaceae</taxon>
        <taxon>Shewanella</taxon>
    </lineage>
</organism>
<dbReference type="NCBIfam" id="TIGR02100">
    <property type="entry name" value="glgX_debranch"/>
    <property type="match status" value="1"/>
</dbReference>
<dbReference type="SUPFAM" id="SSF51011">
    <property type="entry name" value="Glycosyl hydrolase domain"/>
    <property type="match status" value="1"/>
</dbReference>
<dbReference type="Gene3D" id="3.20.20.80">
    <property type="entry name" value="Glycosidases"/>
    <property type="match status" value="1"/>
</dbReference>
<feature type="domain" description="Glycosyl hydrolase family 13 catalytic" evidence="5">
    <location>
        <begin position="197"/>
        <end position="591"/>
    </location>
</feature>
<accession>A0A9X1ZDA5</accession>
<feature type="region of interest" description="Disordered" evidence="4">
    <location>
        <begin position="492"/>
        <end position="512"/>
    </location>
</feature>
<dbReference type="SMART" id="SM00642">
    <property type="entry name" value="Aamy"/>
    <property type="match status" value="1"/>
</dbReference>
<evidence type="ECO:0000313" key="6">
    <source>
        <dbReference type="EMBL" id="MCL1140139.1"/>
    </source>
</evidence>
<dbReference type="Proteomes" id="UP001139293">
    <property type="component" value="Unassembled WGS sequence"/>
</dbReference>
<dbReference type="Gene3D" id="2.60.40.10">
    <property type="entry name" value="Immunoglobulins"/>
    <property type="match status" value="1"/>
</dbReference>
<feature type="compositionally biased region" description="Basic and acidic residues" evidence="4">
    <location>
        <begin position="492"/>
        <end position="509"/>
    </location>
</feature>
<dbReference type="EMBL" id="JAKILB010000012">
    <property type="protein sequence ID" value="MCL1140139.1"/>
    <property type="molecule type" value="Genomic_DNA"/>
</dbReference>
<dbReference type="GO" id="GO:0005980">
    <property type="term" value="P:glycogen catabolic process"/>
    <property type="evidence" value="ECO:0007669"/>
    <property type="project" value="InterPro"/>
</dbReference>
<dbReference type="Pfam" id="PF00128">
    <property type="entry name" value="Alpha-amylase"/>
    <property type="match status" value="1"/>
</dbReference>
<name>A0A9X1ZDA5_9GAMM</name>
<evidence type="ECO:0000256" key="2">
    <source>
        <dbReference type="ARBA" id="ARBA00022801"/>
    </source>
</evidence>